<protein>
    <submittedName>
        <fullName evidence="1">4520_t:CDS:1</fullName>
    </submittedName>
</protein>
<evidence type="ECO:0000313" key="2">
    <source>
        <dbReference type="Proteomes" id="UP000789405"/>
    </source>
</evidence>
<comment type="caution">
    <text evidence="1">The sequence shown here is derived from an EMBL/GenBank/DDBJ whole genome shotgun (WGS) entry which is preliminary data.</text>
</comment>
<organism evidence="1 2">
    <name type="scientific">Dentiscutata erythropus</name>
    <dbReference type="NCBI Taxonomy" id="1348616"/>
    <lineage>
        <taxon>Eukaryota</taxon>
        <taxon>Fungi</taxon>
        <taxon>Fungi incertae sedis</taxon>
        <taxon>Mucoromycota</taxon>
        <taxon>Glomeromycotina</taxon>
        <taxon>Glomeromycetes</taxon>
        <taxon>Diversisporales</taxon>
        <taxon>Gigasporaceae</taxon>
        <taxon>Dentiscutata</taxon>
    </lineage>
</organism>
<name>A0A9N9JRN7_9GLOM</name>
<dbReference type="AlphaFoldDB" id="A0A9N9JRN7"/>
<evidence type="ECO:0000313" key="1">
    <source>
        <dbReference type="EMBL" id="CAG8792556.1"/>
    </source>
</evidence>
<keyword evidence="2" id="KW-1185">Reference proteome</keyword>
<reference evidence="1" key="1">
    <citation type="submission" date="2021-06" db="EMBL/GenBank/DDBJ databases">
        <authorList>
            <person name="Kallberg Y."/>
            <person name="Tangrot J."/>
            <person name="Rosling A."/>
        </authorList>
    </citation>
    <scope>NUCLEOTIDE SEQUENCE</scope>
    <source>
        <strain evidence="1">MA453B</strain>
    </source>
</reference>
<sequence>MVIKRKRNSNPTVPILVTGTKLDTTTHSNKVERRGHRGLTRKFGVFSKLAESSDAEELEIRRLEKKLGIKSGDKLTKAFVEDGLDGLLEGFEIGSKRSKSANFLKDSGSEQIKDDDTFETEESEHFEDFNVIGELNEGEDNLCEVDDVQQLEHVTKVDS</sequence>
<dbReference type="EMBL" id="CAJVPY010028372">
    <property type="protein sequence ID" value="CAG8792556.1"/>
    <property type="molecule type" value="Genomic_DNA"/>
</dbReference>
<feature type="non-terminal residue" evidence="1">
    <location>
        <position position="1"/>
    </location>
</feature>
<accession>A0A9N9JRN7</accession>
<proteinExistence type="predicted"/>
<dbReference type="Proteomes" id="UP000789405">
    <property type="component" value="Unassembled WGS sequence"/>
</dbReference>
<gene>
    <name evidence="1" type="ORF">DERYTH_LOCUS21725</name>
</gene>